<dbReference type="OrthoDB" id="245077at2"/>
<dbReference type="RefSeq" id="WP_146590275.1">
    <property type="nucleotide sequence ID" value="NZ_SJPO01000011.1"/>
</dbReference>
<dbReference type="Pfam" id="PF13593">
    <property type="entry name" value="SBF_like"/>
    <property type="match status" value="1"/>
</dbReference>
<organism evidence="2 3">
    <name type="scientific">Posidoniimonas polymericola</name>
    <dbReference type="NCBI Taxonomy" id="2528002"/>
    <lineage>
        <taxon>Bacteria</taxon>
        <taxon>Pseudomonadati</taxon>
        <taxon>Planctomycetota</taxon>
        <taxon>Planctomycetia</taxon>
        <taxon>Pirellulales</taxon>
        <taxon>Lacipirellulaceae</taxon>
        <taxon>Posidoniimonas</taxon>
    </lineage>
</organism>
<keyword evidence="1" id="KW-0812">Transmembrane</keyword>
<feature type="transmembrane region" description="Helical" evidence="1">
    <location>
        <begin position="158"/>
        <end position="176"/>
    </location>
</feature>
<feature type="transmembrane region" description="Helical" evidence="1">
    <location>
        <begin position="196"/>
        <end position="216"/>
    </location>
</feature>
<keyword evidence="1" id="KW-1133">Transmembrane helix</keyword>
<comment type="caution">
    <text evidence="2">The sequence shown here is derived from an EMBL/GenBank/DDBJ whole genome shotgun (WGS) entry which is preliminary data.</text>
</comment>
<protein>
    <submittedName>
        <fullName evidence="2">Sodium Bile acid symporter family protein</fullName>
    </submittedName>
</protein>
<proteinExistence type="predicted"/>
<dbReference type="Proteomes" id="UP000318478">
    <property type="component" value="Unassembled WGS sequence"/>
</dbReference>
<keyword evidence="1" id="KW-0472">Membrane</keyword>
<feature type="transmembrane region" description="Helical" evidence="1">
    <location>
        <begin position="228"/>
        <end position="253"/>
    </location>
</feature>
<feature type="transmembrane region" description="Helical" evidence="1">
    <location>
        <begin position="93"/>
        <end position="113"/>
    </location>
</feature>
<gene>
    <name evidence="2" type="ORF">Pla123a_40270</name>
</gene>
<dbReference type="EMBL" id="SJPO01000011">
    <property type="protein sequence ID" value="TWT72728.1"/>
    <property type="molecule type" value="Genomic_DNA"/>
</dbReference>
<feature type="transmembrane region" description="Helical" evidence="1">
    <location>
        <begin position="64"/>
        <end position="86"/>
    </location>
</feature>
<evidence type="ECO:0000313" key="2">
    <source>
        <dbReference type="EMBL" id="TWT72728.1"/>
    </source>
</evidence>
<evidence type="ECO:0000313" key="3">
    <source>
        <dbReference type="Proteomes" id="UP000318478"/>
    </source>
</evidence>
<feature type="transmembrane region" description="Helical" evidence="1">
    <location>
        <begin position="38"/>
        <end position="58"/>
    </location>
</feature>
<dbReference type="Gene3D" id="1.20.1530.20">
    <property type="match status" value="1"/>
</dbReference>
<feature type="transmembrane region" description="Helical" evidence="1">
    <location>
        <begin position="125"/>
        <end position="146"/>
    </location>
</feature>
<name>A0A5C5YCR1_9BACT</name>
<dbReference type="PANTHER" id="PTHR18640:SF10">
    <property type="entry name" value="SODIUM_METABOLITE COTRANSPORTER BASS4, CHLOROPLASTIC-RELATED"/>
    <property type="match status" value="1"/>
</dbReference>
<dbReference type="AlphaFoldDB" id="A0A5C5YCR1"/>
<dbReference type="InterPro" id="IPR038770">
    <property type="entry name" value="Na+/solute_symporter_sf"/>
</dbReference>
<accession>A0A5C5YCR1</accession>
<evidence type="ECO:0000256" key="1">
    <source>
        <dbReference type="SAM" id="Phobius"/>
    </source>
</evidence>
<feature type="transmembrane region" description="Helical" evidence="1">
    <location>
        <begin position="6"/>
        <end position="31"/>
    </location>
</feature>
<feature type="transmembrane region" description="Helical" evidence="1">
    <location>
        <begin position="273"/>
        <end position="300"/>
    </location>
</feature>
<reference evidence="2 3" key="1">
    <citation type="submission" date="2019-02" db="EMBL/GenBank/DDBJ databases">
        <title>Deep-cultivation of Planctomycetes and their phenomic and genomic characterization uncovers novel biology.</title>
        <authorList>
            <person name="Wiegand S."/>
            <person name="Jogler M."/>
            <person name="Boedeker C."/>
            <person name="Pinto D."/>
            <person name="Vollmers J."/>
            <person name="Rivas-Marin E."/>
            <person name="Kohn T."/>
            <person name="Peeters S.H."/>
            <person name="Heuer A."/>
            <person name="Rast P."/>
            <person name="Oberbeckmann S."/>
            <person name="Bunk B."/>
            <person name="Jeske O."/>
            <person name="Meyerdierks A."/>
            <person name="Storesund J.E."/>
            <person name="Kallscheuer N."/>
            <person name="Luecker S."/>
            <person name="Lage O.M."/>
            <person name="Pohl T."/>
            <person name="Merkel B.J."/>
            <person name="Hornburger P."/>
            <person name="Mueller R.-W."/>
            <person name="Bruemmer F."/>
            <person name="Labrenz M."/>
            <person name="Spormann A.M."/>
            <person name="Op Den Camp H."/>
            <person name="Overmann J."/>
            <person name="Amann R."/>
            <person name="Jetten M.S.M."/>
            <person name="Mascher T."/>
            <person name="Medema M.H."/>
            <person name="Devos D.P."/>
            <person name="Kaster A.-K."/>
            <person name="Ovreas L."/>
            <person name="Rohde M."/>
            <person name="Galperin M.Y."/>
            <person name="Jogler C."/>
        </authorList>
    </citation>
    <scope>NUCLEOTIDE SEQUENCE [LARGE SCALE GENOMIC DNA]</scope>
    <source>
        <strain evidence="2 3">Pla123a</strain>
    </source>
</reference>
<keyword evidence="3" id="KW-1185">Reference proteome</keyword>
<dbReference type="InterPro" id="IPR016833">
    <property type="entry name" value="Put_Na-Bile_cotransptr"/>
</dbReference>
<dbReference type="PANTHER" id="PTHR18640">
    <property type="entry name" value="SOLUTE CARRIER FAMILY 10 MEMBER 7"/>
    <property type="match status" value="1"/>
</dbReference>
<sequence length="319" mass="33957">MRRFFAQRWFLFVLMTLLLGGLALCGPLAFLPRLTPKLVVIGVVMLATSLATNFGLVLRARDSWLAVGLALLVNAGVAPPLGWLIGRPLPPPLAEGLVVAMTVPCTIAAAIVWTRRGGGNDAAAALTSMISNFSCFLVLPFWTGLLMGATVDIKPRELMIKLLLGIAAPMVAGQLIRAPRRVGAWADRQKRLLSLIAQWGVLFMALLGAIEAGNAMRGSEFRPTSGHWLLLVGMIIVLHMVLLAVAAAAGWAARLGPADALAVTIAGSQKSMAVGVGVALQFGPMTIFPLITYHFAQLLIDTVVVDRHRRKTGPEQPPA</sequence>